<evidence type="ECO:0000313" key="2">
    <source>
        <dbReference type="EMBL" id="CAI9173127.1"/>
    </source>
</evidence>
<accession>A0ABN8ZK29</accession>
<dbReference type="Proteomes" id="UP001176941">
    <property type="component" value="Chromosome 33"/>
</dbReference>
<evidence type="ECO:0000313" key="3">
    <source>
        <dbReference type="Proteomes" id="UP001176941"/>
    </source>
</evidence>
<proteinExistence type="predicted"/>
<name>A0ABN8ZK29_RANTA</name>
<sequence>MGYPLSSTPSGEWRLQTYFAPVRSSPWRNGGSFLEEGGPREKWPKHLLTLGASSSNSPRHSLRTACPGSTNVRLHPLQGAGHREMRDPKA</sequence>
<dbReference type="EMBL" id="OX459969">
    <property type="protein sequence ID" value="CAI9173127.1"/>
    <property type="molecule type" value="Genomic_DNA"/>
</dbReference>
<feature type="compositionally biased region" description="Basic and acidic residues" evidence="1">
    <location>
        <begin position="81"/>
        <end position="90"/>
    </location>
</feature>
<protein>
    <submittedName>
        <fullName evidence="2">Uncharacterized protein</fullName>
    </submittedName>
</protein>
<evidence type="ECO:0000256" key="1">
    <source>
        <dbReference type="SAM" id="MobiDB-lite"/>
    </source>
</evidence>
<organism evidence="2 3">
    <name type="scientific">Rangifer tarandus platyrhynchus</name>
    <name type="common">Svalbard reindeer</name>
    <dbReference type="NCBI Taxonomy" id="3082113"/>
    <lineage>
        <taxon>Eukaryota</taxon>
        <taxon>Metazoa</taxon>
        <taxon>Chordata</taxon>
        <taxon>Craniata</taxon>
        <taxon>Vertebrata</taxon>
        <taxon>Euteleostomi</taxon>
        <taxon>Mammalia</taxon>
        <taxon>Eutheria</taxon>
        <taxon>Laurasiatheria</taxon>
        <taxon>Artiodactyla</taxon>
        <taxon>Ruminantia</taxon>
        <taxon>Pecora</taxon>
        <taxon>Cervidae</taxon>
        <taxon>Odocoileinae</taxon>
        <taxon>Rangifer</taxon>
    </lineage>
</organism>
<keyword evidence="3" id="KW-1185">Reference proteome</keyword>
<feature type="region of interest" description="Disordered" evidence="1">
    <location>
        <begin position="51"/>
        <end position="90"/>
    </location>
</feature>
<reference evidence="2" key="1">
    <citation type="submission" date="2023-04" db="EMBL/GenBank/DDBJ databases">
        <authorList>
            <consortium name="ELIXIR-Norway"/>
        </authorList>
    </citation>
    <scope>NUCLEOTIDE SEQUENCE [LARGE SCALE GENOMIC DNA]</scope>
</reference>
<gene>
    <name evidence="2" type="ORF">MRATA1EN1_LOCUS22089</name>
</gene>